<accession>A0A9P5RJX4</accession>
<sequence>MQVPRATATPCPSPTAKIDLSGLKGILDAARIKNGVPGMSVAVMYKGEVIFAEGFGKQLVAEGKMDWDETPVNKYLPEFELKDPIVTSQLTMADLLSHRARLSPAVGLLWFRSRTP</sequence>
<protein>
    <recommendedName>
        <fullName evidence="3">Beta-lactamase-related domain-containing protein</fullName>
    </recommendedName>
</protein>
<evidence type="ECO:0008006" key="3">
    <source>
        <dbReference type="Google" id="ProtNLM"/>
    </source>
</evidence>
<keyword evidence="2" id="KW-1185">Reference proteome</keyword>
<name>A0A9P5RJX4_9FUNG</name>
<evidence type="ECO:0000313" key="2">
    <source>
        <dbReference type="Proteomes" id="UP000748756"/>
    </source>
</evidence>
<evidence type="ECO:0000313" key="1">
    <source>
        <dbReference type="EMBL" id="KAF9133989.1"/>
    </source>
</evidence>
<dbReference type="AlphaFoldDB" id="A0A9P5RJX4"/>
<organism evidence="1 2">
    <name type="scientific">Linnemannia schmuckeri</name>
    <dbReference type="NCBI Taxonomy" id="64567"/>
    <lineage>
        <taxon>Eukaryota</taxon>
        <taxon>Fungi</taxon>
        <taxon>Fungi incertae sedis</taxon>
        <taxon>Mucoromycota</taxon>
        <taxon>Mortierellomycotina</taxon>
        <taxon>Mortierellomycetes</taxon>
        <taxon>Mortierellales</taxon>
        <taxon>Mortierellaceae</taxon>
        <taxon>Linnemannia</taxon>
    </lineage>
</organism>
<dbReference type="EMBL" id="JAAAUQ010001771">
    <property type="protein sequence ID" value="KAF9133989.1"/>
    <property type="molecule type" value="Genomic_DNA"/>
</dbReference>
<reference evidence="1" key="1">
    <citation type="journal article" date="2020" name="Fungal Divers.">
        <title>Resolving the Mortierellaceae phylogeny through synthesis of multi-gene phylogenetics and phylogenomics.</title>
        <authorList>
            <person name="Vandepol N."/>
            <person name="Liber J."/>
            <person name="Desiro A."/>
            <person name="Na H."/>
            <person name="Kennedy M."/>
            <person name="Barry K."/>
            <person name="Grigoriev I.V."/>
            <person name="Miller A.N."/>
            <person name="O'Donnell K."/>
            <person name="Stajich J.E."/>
            <person name="Bonito G."/>
        </authorList>
    </citation>
    <scope>NUCLEOTIDE SEQUENCE</scope>
    <source>
        <strain evidence="1">NRRL 6426</strain>
    </source>
</reference>
<dbReference type="Proteomes" id="UP000748756">
    <property type="component" value="Unassembled WGS sequence"/>
</dbReference>
<comment type="caution">
    <text evidence="1">The sequence shown here is derived from an EMBL/GenBank/DDBJ whole genome shotgun (WGS) entry which is preliminary data.</text>
</comment>
<dbReference type="InterPro" id="IPR012338">
    <property type="entry name" value="Beta-lactam/transpept-like"/>
</dbReference>
<gene>
    <name evidence="1" type="ORF">BG015_003481</name>
</gene>
<dbReference type="OrthoDB" id="5946976at2759"/>
<proteinExistence type="predicted"/>
<dbReference type="Gene3D" id="3.40.710.10">
    <property type="entry name" value="DD-peptidase/beta-lactamase superfamily"/>
    <property type="match status" value="1"/>
</dbReference>
<dbReference type="SUPFAM" id="SSF56601">
    <property type="entry name" value="beta-lactamase/transpeptidase-like"/>
    <property type="match status" value="1"/>
</dbReference>